<evidence type="ECO:0000256" key="1">
    <source>
        <dbReference type="SAM" id="Phobius"/>
    </source>
</evidence>
<dbReference type="AlphaFoldDB" id="A0A6A6YF82"/>
<keyword evidence="1" id="KW-1133">Transmembrane helix</keyword>
<dbReference type="Proteomes" id="UP000504636">
    <property type="component" value="Unplaced"/>
</dbReference>
<proteinExistence type="predicted"/>
<evidence type="ECO:0000313" key="2">
    <source>
        <dbReference type="EMBL" id="KAF2807452.1"/>
    </source>
</evidence>
<sequence length="129" mass="14891">MIRSSPTLYNLHQLSAFGRDHNILSYFTNQTAKRGFLSPARIETTCHDFTSKSILPQGARRYLELRILMLLFCLSSHIMPPLCSPNLSLLTLFECVYAHYPYLVIMLQLGSVYHRTLLRQLMAMRAIRA</sequence>
<evidence type="ECO:0000313" key="3">
    <source>
        <dbReference type="Proteomes" id="UP000504636"/>
    </source>
</evidence>
<dbReference type="EMBL" id="MU003705">
    <property type="protein sequence ID" value="KAF2807452.1"/>
    <property type="molecule type" value="Genomic_DNA"/>
</dbReference>
<accession>A0A6A6YF82</accession>
<reference evidence="2 4" key="1">
    <citation type="journal article" date="2020" name="Stud. Mycol.">
        <title>101 Dothideomycetes genomes: a test case for predicting lifestyles and emergence of pathogens.</title>
        <authorList>
            <person name="Haridas S."/>
            <person name="Albert R."/>
            <person name="Binder M."/>
            <person name="Bloem J."/>
            <person name="Labutti K."/>
            <person name="Salamov A."/>
            <person name="Andreopoulos B."/>
            <person name="Baker S."/>
            <person name="Barry K."/>
            <person name="Bills G."/>
            <person name="Bluhm B."/>
            <person name="Cannon C."/>
            <person name="Castanera R."/>
            <person name="Culley D."/>
            <person name="Daum C."/>
            <person name="Ezra D."/>
            <person name="Gonzalez J."/>
            <person name="Henrissat B."/>
            <person name="Kuo A."/>
            <person name="Liang C."/>
            <person name="Lipzen A."/>
            <person name="Lutzoni F."/>
            <person name="Magnuson J."/>
            <person name="Mondo S."/>
            <person name="Nolan M."/>
            <person name="Ohm R."/>
            <person name="Pangilinan J."/>
            <person name="Park H.-J."/>
            <person name="Ramirez L."/>
            <person name="Alfaro M."/>
            <person name="Sun H."/>
            <person name="Tritt A."/>
            <person name="Yoshinaga Y."/>
            <person name="Zwiers L.-H."/>
            <person name="Turgeon B."/>
            <person name="Goodwin S."/>
            <person name="Spatafora J."/>
            <person name="Crous P."/>
            <person name="Grigoriev I."/>
        </authorList>
    </citation>
    <scope>NUCLEOTIDE SEQUENCE</scope>
    <source>
        <strain evidence="2 4">CBS 304.34</strain>
    </source>
</reference>
<dbReference type="GeneID" id="54469802"/>
<protein>
    <submittedName>
        <fullName evidence="2 4">Uncharacterized protein</fullName>
    </submittedName>
</protein>
<keyword evidence="1" id="KW-0812">Transmembrane</keyword>
<gene>
    <name evidence="2 4" type="ORF">BDZ99DRAFT_80163</name>
</gene>
<reference evidence="4" key="3">
    <citation type="submission" date="2025-04" db="UniProtKB">
        <authorList>
            <consortium name="RefSeq"/>
        </authorList>
    </citation>
    <scope>IDENTIFICATION</scope>
    <source>
        <strain evidence="4">CBS 304.34</strain>
    </source>
</reference>
<keyword evidence="3" id="KW-1185">Reference proteome</keyword>
<reference evidence="4" key="2">
    <citation type="submission" date="2020-04" db="EMBL/GenBank/DDBJ databases">
        <authorList>
            <consortium name="NCBI Genome Project"/>
        </authorList>
    </citation>
    <scope>NUCLEOTIDE SEQUENCE</scope>
    <source>
        <strain evidence="4">CBS 304.34</strain>
    </source>
</reference>
<evidence type="ECO:0000313" key="4">
    <source>
        <dbReference type="RefSeq" id="XP_033574416.1"/>
    </source>
</evidence>
<name>A0A6A6YF82_9PEZI</name>
<feature type="transmembrane region" description="Helical" evidence="1">
    <location>
        <begin position="99"/>
        <end position="118"/>
    </location>
</feature>
<dbReference type="RefSeq" id="XP_033574416.1">
    <property type="nucleotide sequence ID" value="XM_033728909.1"/>
</dbReference>
<feature type="transmembrane region" description="Helical" evidence="1">
    <location>
        <begin position="62"/>
        <end position="79"/>
    </location>
</feature>
<keyword evidence="1" id="KW-0472">Membrane</keyword>
<organism evidence="2">
    <name type="scientific">Mytilinidion resinicola</name>
    <dbReference type="NCBI Taxonomy" id="574789"/>
    <lineage>
        <taxon>Eukaryota</taxon>
        <taxon>Fungi</taxon>
        <taxon>Dikarya</taxon>
        <taxon>Ascomycota</taxon>
        <taxon>Pezizomycotina</taxon>
        <taxon>Dothideomycetes</taxon>
        <taxon>Pleosporomycetidae</taxon>
        <taxon>Mytilinidiales</taxon>
        <taxon>Mytilinidiaceae</taxon>
        <taxon>Mytilinidion</taxon>
    </lineage>
</organism>